<dbReference type="RefSeq" id="WP_275475101.1">
    <property type="nucleotide sequence ID" value="NZ_CP162940.1"/>
</dbReference>
<dbReference type="Pfam" id="PF01068">
    <property type="entry name" value="DNA_ligase_A_M"/>
    <property type="match status" value="1"/>
</dbReference>
<dbReference type="Pfam" id="PF04679">
    <property type="entry name" value="DNA_ligase_A_C"/>
    <property type="match status" value="1"/>
</dbReference>
<dbReference type="InterPro" id="IPR050191">
    <property type="entry name" value="ATP-dep_DNA_ligase"/>
</dbReference>
<evidence type="ECO:0000313" key="7">
    <source>
        <dbReference type="Proteomes" id="UP001579974"/>
    </source>
</evidence>
<evidence type="ECO:0000313" key="6">
    <source>
        <dbReference type="EMBL" id="MFB5192904.1"/>
    </source>
</evidence>
<feature type="domain" description="ATP-dependent DNA ligase family profile" evidence="5">
    <location>
        <begin position="104"/>
        <end position="227"/>
    </location>
</feature>
<gene>
    <name evidence="6" type="ORF">KKP3000_002498</name>
</gene>
<keyword evidence="3 6" id="KW-0436">Ligase</keyword>
<accession>A0ABV5AKV9</accession>
<name>A0ABV5AKV9_9BACL</name>
<dbReference type="InterPro" id="IPR012309">
    <property type="entry name" value="DNA_ligase_ATP-dep_C"/>
</dbReference>
<reference evidence="6 7" key="1">
    <citation type="journal article" date="2024" name="Int. J. Mol. Sci.">
        <title>Exploration of Alicyclobacillus spp. Genome in Search of Antibiotic Resistance.</title>
        <authorList>
            <person name="Bucka-Kolendo J."/>
            <person name="Kiousi D.E."/>
            <person name="Dekowska A."/>
            <person name="Mikolajczuk-Szczyrba A."/>
            <person name="Karadedos D.M."/>
            <person name="Michael P."/>
            <person name="Galanis A."/>
            <person name="Sokolowska B."/>
        </authorList>
    </citation>
    <scope>NUCLEOTIDE SEQUENCE [LARGE SCALE GENOMIC DNA]</scope>
    <source>
        <strain evidence="6 7">KKP 3000</strain>
    </source>
</reference>
<dbReference type="PROSITE" id="PS00697">
    <property type="entry name" value="DNA_LIGASE_A1"/>
    <property type="match status" value="1"/>
</dbReference>
<comment type="similarity">
    <text evidence="1">Belongs to the ATP-dependent DNA ligase family.</text>
</comment>
<dbReference type="InterPro" id="IPR012310">
    <property type="entry name" value="DNA_ligase_ATP-dep_cent"/>
</dbReference>
<dbReference type="Gene3D" id="3.30.470.30">
    <property type="entry name" value="DNA ligase/mRNA capping enzyme"/>
    <property type="match status" value="1"/>
</dbReference>
<keyword evidence="7" id="KW-1185">Reference proteome</keyword>
<evidence type="ECO:0000256" key="2">
    <source>
        <dbReference type="ARBA" id="ARBA00012727"/>
    </source>
</evidence>
<dbReference type="EMBL" id="JBDXSU010000031">
    <property type="protein sequence ID" value="MFB5192904.1"/>
    <property type="molecule type" value="Genomic_DNA"/>
</dbReference>
<dbReference type="Gene3D" id="2.40.50.140">
    <property type="entry name" value="Nucleic acid-binding proteins"/>
    <property type="match status" value="1"/>
</dbReference>
<protein>
    <recommendedName>
        <fullName evidence="2">DNA ligase (ATP)</fullName>
        <ecNumber evidence="2">6.5.1.1</ecNumber>
    </recommendedName>
</protein>
<sequence>MQPIIPFEPVRRDAIPTQGDWMPQIKWDGVRMLTYFDGEIVRLFNRKGHERTMQYPELLNIHEYCSGSSVILDGEIIALGADGKPSFHHVMRRDGVRRSDRVALARQSVAITYMVFDLLYLNGEWLTKQPYRQRMEMLTKVLQTHPNVQMVTTHDDANALFEVVKAYGMEGIVLKQSDSPYVIGGKSDLWIKVKNYKDLIAVIGGFTLDASNTVNALLLGQYDAQGRLWYIGHTGTGKLTKQEWRAMTQWLVPHVTETRPFVNQPERHREAHWVSIQFTVKIQFAEWTPGGTLRQPSIQAIVDVPVEQCVFDELAPARV</sequence>
<dbReference type="Proteomes" id="UP001579974">
    <property type="component" value="Unassembled WGS sequence"/>
</dbReference>
<dbReference type="CDD" id="cd07906">
    <property type="entry name" value="Adenylation_DNA_ligase_LigD_LigC"/>
    <property type="match status" value="1"/>
</dbReference>
<dbReference type="InterPro" id="IPR012340">
    <property type="entry name" value="NA-bd_OB-fold"/>
</dbReference>
<dbReference type="EC" id="6.5.1.1" evidence="2"/>
<dbReference type="GO" id="GO:0016874">
    <property type="term" value="F:ligase activity"/>
    <property type="evidence" value="ECO:0007669"/>
    <property type="project" value="UniProtKB-KW"/>
</dbReference>
<dbReference type="SUPFAM" id="SSF56091">
    <property type="entry name" value="DNA ligase/mRNA capping enzyme, catalytic domain"/>
    <property type="match status" value="1"/>
</dbReference>
<evidence type="ECO:0000256" key="3">
    <source>
        <dbReference type="ARBA" id="ARBA00022598"/>
    </source>
</evidence>
<evidence type="ECO:0000256" key="4">
    <source>
        <dbReference type="ARBA" id="ARBA00034003"/>
    </source>
</evidence>
<evidence type="ECO:0000256" key="1">
    <source>
        <dbReference type="ARBA" id="ARBA00007572"/>
    </source>
</evidence>
<dbReference type="PANTHER" id="PTHR45674:SF4">
    <property type="entry name" value="DNA LIGASE 1"/>
    <property type="match status" value="1"/>
</dbReference>
<dbReference type="InterPro" id="IPR016059">
    <property type="entry name" value="DNA_ligase_ATP-dep_CS"/>
</dbReference>
<proteinExistence type="inferred from homology"/>
<organism evidence="6 7">
    <name type="scientific">Alicyclobacillus fastidiosus</name>
    <dbReference type="NCBI Taxonomy" id="392011"/>
    <lineage>
        <taxon>Bacteria</taxon>
        <taxon>Bacillati</taxon>
        <taxon>Bacillota</taxon>
        <taxon>Bacilli</taxon>
        <taxon>Bacillales</taxon>
        <taxon>Alicyclobacillaceae</taxon>
        <taxon>Alicyclobacillus</taxon>
    </lineage>
</organism>
<dbReference type="SUPFAM" id="SSF50249">
    <property type="entry name" value="Nucleic acid-binding proteins"/>
    <property type="match status" value="1"/>
</dbReference>
<comment type="caution">
    <text evidence="6">The sequence shown here is derived from an EMBL/GenBank/DDBJ whole genome shotgun (WGS) entry which is preliminary data.</text>
</comment>
<evidence type="ECO:0000259" key="5">
    <source>
        <dbReference type="PROSITE" id="PS50160"/>
    </source>
</evidence>
<dbReference type="PROSITE" id="PS50160">
    <property type="entry name" value="DNA_LIGASE_A3"/>
    <property type="match status" value="1"/>
</dbReference>
<dbReference type="CDD" id="cd07971">
    <property type="entry name" value="OBF_DNA_ligase_LigD"/>
    <property type="match status" value="1"/>
</dbReference>
<comment type="catalytic activity">
    <reaction evidence="4">
        <text>ATP + (deoxyribonucleotide)n-3'-hydroxyl + 5'-phospho-(deoxyribonucleotide)m = (deoxyribonucleotide)n+m + AMP + diphosphate.</text>
        <dbReference type="EC" id="6.5.1.1"/>
    </reaction>
</comment>
<dbReference type="Gene3D" id="3.30.1490.70">
    <property type="match status" value="1"/>
</dbReference>
<dbReference type="PANTHER" id="PTHR45674">
    <property type="entry name" value="DNA LIGASE 1/3 FAMILY MEMBER"/>
    <property type="match status" value="1"/>
</dbReference>